<name>A0A4C1Z692_EUMVA</name>
<organism evidence="1 2">
    <name type="scientific">Eumeta variegata</name>
    <name type="common">Bagworm moth</name>
    <name type="synonym">Eumeta japonica</name>
    <dbReference type="NCBI Taxonomy" id="151549"/>
    <lineage>
        <taxon>Eukaryota</taxon>
        <taxon>Metazoa</taxon>
        <taxon>Ecdysozoa</taxon>
        <taxon>Arthropoda</taxon>
        <taxon>Hexapoda</taxon>
        <taxon>Insecta</taxon>
        <taxon>Pterygota</taxon>
        <taxon>Neoptera</taxon>
        <taxon>Endopterygota</taxon>
        <taxon>Lepidoptera</taxon>
        <taxon>Glossata</taxon>
        <taxon>Ditrysia</taxon>
        <taxon>Tineoidea</taxon>
        <taxon>Psychidae</taxon>
        <taxon>Oiketicinae</taxon>
        <taxon>Eumeta</taxon>
    </lineage>
</organism>
<dbReference type="AlphaFoldDB" id="A0A4C1Z692"/>
<proteinExistence type="predicted"/>
<evidence type="ECO:0000313" key="1">
    <source>
        <dbReference type="EMBL" id="GBP82167.1"/>
    </source>
</evidence>
<sequence length="69" mass="7524">MRASGKKWSPPPIDIRNSQKLRVRIMTLPGGDEAGGCGEARPNNVNSVLCNGRACVQTCNVVCEVKRKR</sequence>
<dbReference type="EMBL" id="BGZK01001551">
    <property type="protein sequence ID" value="GBP82167.1"/>
    <property type="molecule type" value="Genomic_DNA"/>
</dbReference>
<accession>A0A4C1Z692</accession>
<reference evidence="1 2" key="1">
    <citation type="journal article" date="2019" name="Commun. Biol.">
        <title>The bagworm genome reveals a unique fibroin gene that provides high tensile strength.</title>
        <authorList>
            <person name="Kono N."/>
            <person name="Nakamura H."/>
            <person name="Ohtoshi R."/>
            <person name="Tomita M."/>
            <person name="Numata K."/>
            <person name="Arakawa K."/>
        </authorList>
    </citation>
    <scope>NUCLEOTIDE SEQUENCE [LARGE SCALE GENOMIC DNA]</scope>
</reference>
<evidence type="ECO:0000313" key="2">
    <source>
        <dbReference type="Proteomes" id="UP000299102"/>
    </source>
</evidence>
<protein>
    <submittedName>
        <fullName evidence="1">Uncharacterized protein</fullName>
    </submittedName>
</protein>
<keyword evidence="2" id="KW-1185">Reference proteome</keyword>
<gene>
    <name evidence="1" type="ORF">EVAR_60457_1</name>
</gene>
<dbReference type="Proteomes" id="UP000299102">
    <property type="component" value="Unassembled WGS sequence"/>
</dbReference>
<comment type="caution">
    <text evidence="1">The sequence shown here is derived from an EMBL/GenBank/DDBJ whole genome shotgun (WGS) entry which is preliminary data.</text>
</comment>